<reference evidence="3 4" key="1">
    <citation type="submission" date="2018-06" db="EMBL/GenBank/DDBJ databases">
        <authorList>
            <consortium name="Pathogen Informatics"/>
            <person name="Doyle S."/>
        </authorList>
    </citation>
    <scope>NUCLEOTIDE SEQUENCE [LARGE SCALE GENOMIC DNA]</scope>
    <source>
        <strain evidence="1 3">NCTC1659</strain>
        <strain evidence="2 4">NCTC8540</strain>
    </source>
</reference>
<sequence length="108" mass="12684">MKLFQFSLILSGILLVACNNMNKINSSEKRTMFNVNQQNKRINTAECQDIDDWYLDGFRIGKSFPEYKQKMLQQRIAFCENFTAMKVSNTLINSWEDGFNNNKSNRIK</sequence>
<keyword evidence="3" id="KW-1185">Reference proteome</keyword>
<organism evidence="1 3">
    <name type="scientific">Canicola haemoglobinophilus</name>
    <dbReference type="NCBI Taxonomy" id="733"/>
    <lineage>
        <taxon>Bacteria</taxon>
        <taxon>Pseudomonadati</taxon>
        <taxon>Pseudomonadota</taxon>
        <taxon>Gammaproteobacteria</taxon>
        <taxon>Pasteurellales</taxon>
        <taxon>Pasteurellaceae</taxon>
        <taxon>Canicola</taxon>
    </lineage>
</organism>
<dbReference type="AlphaFoldDB" id="A0A377HVF6"/>
<proteinExistence type="predicted"/>
<dbReference type="Proteomes" id="UP000254496">
    <property type="component" value="Unassembled WGS sequence"/>
</dbReference>
<dbReference type="OrthoDB" id="5688775at2"/>
<evidence type="ECO:0000313" key="2">
    <source>
        <dbReference type="EMBL" id="STO67576.1"/>
    </source>
</evidence>
<name>A0A377HVF6_9PAST</name>
<evidence type="ECO:0000313" key="1">
    <source>
        <dbReference type="EMBL" id="STO59886.1"/>
    </source>
</evidence>
<dbReference type="Proteomes" id="UP000254329">
    <property type="component" value="Unassembled WGS sequence"/>
</dbReference>
<dbReference type="EMBL" id="UGHF01000001">
    <property type="protein sequence ID" value="STO59886.1"/>
    <property type="molecule type" value="Genomic_DNA"/>
</dbReference>
<evidence type="ECO:0000313" key="3">
    <source>
        <dbReference type="Proteomes" id="UP000254329"/>
    </source>
</evidence>
<dbReference type="RefSeq" id="WP_115072425.1">
    <property type="nucleotide sequence ID" value="NZ_UGHE01000002.1"/>
</dbReference>
<dbReference type="PROSITE" id="PS51257">
    <property type="entry name" value="PROKAR_LIPOPROTEIN"/>
    <property type="match status" value="1"/>
</dbReference>
<protein>
    <recommendedName>
        <fullName evidence="5">Lipoprotein</fullName>
    </recommendedName>
</protein>
<dbReference type="EMBL" id="UGHJ01000001">
    <property type="protein sequence ID" value="STO67576.1"/>
    <property type="molecule type" value="Genomic_DNA"/>
</dbReference>
<evidence type="ECO:0000313" key="4">
    <source>
        <dbReference type="Proteomes" id="UP000254496"/>
    </source>
</evidence>
<gene>
    <name evidence="1" type="ORF">NCTC1659_01151</name>
    <name evidence="2" type="ORF">NCTC8540_00038</name>
</gene>
<accession>A0A377HVF6</accession>
<evidence type="ECO:0008006" key="5">
    <source>
        <dbReference type="Google" id="ProtNLM"/>
    </source>
</evidence>